<dbReference type="AlphaFoldDB" id="A0A2S9PRZ7"/>
<organism evidence="2 3">
    <name type="scientific">Streptomyces solincola</name>
    <dbReference type="NCBI Taxonomy" id="2100817"/>
    <lineage>
        <taxon>Bacteria</taxon>
        <taxon>Bacillati</taxon>
        <taxon>Actinomycetota</taxon>
        <taxon>Actinomycetes</taxon>
        <taxon>Kitasatosporales</taxon>
        <taxon>Streptomycetaceae</taxon>
        <taxon>Streptomyces</taxon>
    </lineage>
</organism>
<feature type="region of interest" description="Disordered" evidence="1">
    <location>
        <begin position="91"/>
        <end position="116"/>
    </location>
</feature>
<evidence type="ECO:0000313" key="2">
    <source>
        <dbReference type="EMBL" id="PRH77200.1"/>
    </source>
</evidence>
<comment type="caution">
    <text evidence="2">The sequence shown here is derived from an EMBL/GenBank/DDBJ whole genome shotgun (WGS) entry which is preliminary data.</text>
</comment>
<proteinExistence type="predicted"/>
<name>A0A2S9PRZ7_9ACTN</name>
<reference evidence="2 3" key="1">
    <citation type="submission" date="2018-03" db="EMBL/GenBank/DDBJ databases">
        <title>Novel Streptomyces sp. from soil.</title>
        <authorList>
            <person name="Tan G.Y.A."/>
            <person name="Lee Z.Y."/>
        </authorList>
    </citation>
    <scope>NUCLEOTIDE SEQUENCE [LARGE SCALE GENOMIC DNA]</scope>
    <source>
        <strain evidence="2 3">ST5x</strain>
    </source>
</reference>
<sequence>TTPDAAPDIPATDEQPAPATHQEGQVPIATFLRVLRHLARHTTRTRSAVVTELMQYMPTAVAVGYLRQPDSELPLPGPDFACKIHTLLAAAAERPSRPSDLPARPHARPRRRRETPGTAVRIRCYLDEREVEECHLDEHAAR</sequence>
<gene>
    <name evidence="2" type="ORF">C6N75_21530</name>
</gene>
<feature type="region of interest" description="Disordered" evidence="1">
    <location>
        <begin position="1"/>
        <end position="25"/>
    </location>
</feature>
<evidence type="ECO:0000313" key="3">
    <source>
        <dbReference type="Proteomes" id="UP000239322"/>
    </source>
</evidence>
<dbReference type="EMBL" id="PVLV01000360">
    <property type="protein sequence ID" value="PRH77200.1"/>
    <property type="molecule type" value="Genomic_DNA"/>
</dbReference>
<feature type="non-terminal residue" evidence="2">
    <location>
        <position position="1"/>
    </location>
</feature>
<accession>A0A2S9PRZ7</accession>
<protein>
    <submittedName>
        <fullName evidence="2">Uncharacterized protein</fullName>
    </submittedName>
</protein>
<dbReference type="Proteomes" id="UP000239322">
    <property type="component" value="Unassembled WGS sequence"/>
</dbReference>
<evidence type="ECO:0000256" key="1">
    <source>
        <dbReference type="SAM" id="MobiDB-lite"/>
    </source>
</evidence>
<keyword evidence="3" id="KW-1185">Reference proteome</keyword>